<dbReference type="NCBIfam" id="TIGR01764">
    <property type="entry name" value="excise"/>
    <property type="match status" value="1"/>
</dbReference>
<reference evidence="3" key="1">
    <citation type="submission" date="2015-08" db="EMBL/GenBank/DDBJ databases">
        <title>Genome sequence of the strict anaerobe Clostridium homopropionicum LuHBu1 (DSM 5847T).</title>
        <authorList>
            <person name="Poehlein A."/>
            <person name="Beck M."/>
            <person name="Schiel-Bengelsdorf B."/>
            <person name="Bengelsdorf F.R."/>
            <person name="Daniel R."/>
            <person name="Duerre P."/>
        </authorList>
    </citation>
    <scope>NUCLEOTIDE SEQUENCE [LARGE SCALE GENOMIC DNA]</scope>
    <source>
        <strain evidence="3">DSM 5847</strain>
    </source>
</reference>
<organism evidence="2 3">
    <name type="scientific">Clostridium homopropionicum DSM 5847</name>
    <dbReference type="NCBI Taxonomy" id="1121318"/>
    <lineage>
        <taxon>Bacteria</taxon>
        <taxon>Bacillati</taxon>
        <taxon>Bacillota</taxon>
        <taxon>Clostridia</taxon>
        <taxon>Eubacteriales</taxon>
        <taxon>Clostridiaceae</taxon>
        <taxon>Clostridium</taxon>
    </lineage>
</organism>
<proteinExistence type="predicted"/>
<dbReference type="PATRIC" id="fig|1121318.3.peg.1243"/>
<evidence type="ECO:0000313" key="3">
    <source>
        <dbReference type="Proteomes" id="UP000037043"/>
    </source>
</evidence>
<sequence>MFNQYQDLLNVEELCEILGIGKNVAYELLNNGEVKAFKRGRIWKIPKIAVQNYVLISSGLNQRTSYRDSNI</sequence>
<dbReference type="GO" id="GO:0003677">
    <property type="term" value="F:DNA binding"/>
    <property type="evidence" value="ECO:0007669"/>
    <property type="project" value="InterPro"/>
</dbReference>
<evidence type="ECO:0000259" key="1">
    <source>
        <dbReference type="Pfam" id="PF12728"/>
    </source>
</evidence>
<keyword evidence="3" id="KW-1185">Reference proteome</keyword>
<dbReference type="AlphaFoldDB" id="A0A0L6ZBG4"/>
<accession>A0A0L6ZBG4</accession>
<name>A0A0L6ZBG4_9CLOT</name>
<feature type="domain" description="Helix-turn-helix" evidence="1">
    <location>
        <begin position="8"/>
        <end position="53"/>
    </location>
</feature>
<comment type="caution">
    <text evidence="2">The sequence shown here is derived from an EMBL/GenBank/DDBJ whole genome shotgun (WGS) entry which is preliminary data.</text>
</comment>
<dbReference type="Pfam" id="PF12728">
    <property type="entry name" value="HTH_17"/>
    <property type="match status" value="1"/>
</dbReference>
<dbReference type="Proteomes" id="UP000037043">
    <property type="component" value="Unassembled WGS sequence"/>
</dbReference>
<gene>
    <name evidence="2" type="ORF">CLHOM_12310</name>
</gene>
<dbReference type="InterPro" id="IPR010093">
    <property type="entry name" value="SinI_DNA-bd"/>
</dbReference>
<dbReference type="STRING" id="36844.SAMN04488501_1254"/>
<dbReference type="InterPro" id="IPR041657">
    <property type="entry name" value="HTH_17"/>
</dbReference>
<dbReference type="EMBL" id="LHUR01000016">
    <property type="protein sequence ID" value="KOA20319.1"/>
    <property type="molecule type" value="Genomic_DNA"/>
</dbReference>
<evidence type="ECO:0000313" key="2">
    <source>
        <dbReference type="EMBL" id="KOA20319.1"/>
    </source>
</evidence>
<dbReference type="RefSeq" id="WP_052220811.1">
    <property type="nucleotide sequence ID" value="NZ_LHUR01000016.1"/>
</dbReference>
<protein>
    <submittedName>
        <fullName evidence="2">Helix-turn-helix domain protein</fullName>
    </submittedName>
</protein>